<evidence type="ECO:0000256" key="1">
    <source>
        <dbReference type="ARBA" id="ARBA00006043"/>
    </source>
</evidence>
<feature type="compositionally biased region" description="Polar residues" evidence="4">
    <location>
        <begin position="310"/>
        <end position="320"/>
    </location>
</feature>
<dbReference type="AlphaFoldDB" id="A0A7H9HN74"/>
<evidence type="ECO:0000256" key="4">
    <source>
        <dbReference type="SAM" id="MobiDB-lite"/>
    </source>
</evidence>
<feature type="domain" description="Ubiquitin fusion degradation protein UFD1 N-terminal subdomain 2" evidence="6">
    <location>
        <begin position="121"/>
        <end position="198"/>
    </location>
</feature>
<reference evidence="7 8" key="1">
    <citation type="submission" date="2020-06" db="EMBL/GenBank/DDBJ databases">
        <title>The yeast mating-type switching endonuclease HO is a domesticated member of an unorthodox homing genetic element family.</title>
        <authorList>
            <person name="Coughlan A.Y."/>
            <person name="Lombardi L."/>
            <person name="Braun-Galleani S."/>
            <person name="Martos A.R."/>
            <person name="Galeote V."/>
            <person name="Bigey F."/>
            <person name="Dequin S."/>
            <person name="Byrne K.P."/>
            <person name="Wolfe K.H."/>
        </authorList>
    </citation>
    <scope>NUCLEOTIDE SEQUENCE [LARGE SCALE GENOMIC DNA]</scope>
    <source>
        <strain evidence="7 8">CBS2947</strain>
    </source>
</reference>
<dbReference type="Gene3D" id="3.10.330.10">
    <property type="match status" value="1"/>
</dbReference>
<dbReference type="FunFam" id="2.40.40.50:FF:000001">
    <property type="entry name" value="Ubiquitin fusion degradation protein 1 homolog"/>
    <property type="match status" value="1"/>
</dbReference>
<name>A0A7H9HN74_9SACH</name>
<organism evidence="7 8">
    <name type="scientific">Torulaspora globosa</name>
    <dbReference type="NCBI Taxonomy" id="48254"/>
    <lineage>
        <taxon>Eukaryota</taxon>
        <taxon>Fungi</taxon>
        <taxon>Dikarya</taxon>
        <taxon>Ascomycota</taxon>
        <taxon>Saccharomycotina</taxon>
        <taxon>Saccharomycetes</taxon>
        <taxon>Saccharomycetales</taxon>
        <taxon>Saccharomycetaceae</taxon>
        <taxon>Torulaspora</taxon>
    </lineage>
</organism>
<dbReference type="Pfam" id="PF03152">
    <property type="entry name" value="UFD1_N1"/>
    <property type="match status" value="1"/>
</dbReference>
<dbReference type="PANTHER" id="PTHR12555">
    <property type="entry name" value="UBIQUITIN FUSION DEGRADATON PROTEIN 1"/>
    <property type="match status" value="1"/>
</dbReference>
<dbReference type="InterPro" id="IPR042299">
    <property type="entry name" value="Ufd1-like_Nn"/>
</dbReference>
<dbReference type="EMBL" id="CP059268">
    <property type="protein sequence ID" value="QLQ78760.1"/>
    <property type="molecule type" value="Genomic_DNA"/>
</dbReference>
<dbReference type="GO" id="GO:0032182">
    <property type="term" value="F:ubiquitin-like protein binding"/>
    <property type="evidence" value="ECO:0007669"/>
    <property type="project" value="UniProtKB-ARBA"/>
</dbReference>
<evidence type="ECO:0000313" key="7">
    <source>
        <dbReference type="EMBL" id="QLQ78760.1"/>
    </source>
</evidence>
<dbReference type="Proteomes" id="UP000510647">
    <property type="component" value="Chromosome 2"/>
</dbReference>
<dbReference type="OrthoDB" id="422728at2759"/>
<sequence>MFSGFGAFGGSGYGNLPQKFEEFFRCYPVAMMNDRIRKDDANFGGKIFLPPSALNKLTMLNIRYPMLFELTANENGRVTHCGVLEFIAEEGRAYLPQWMLETLKVQPGSLLKIGSTDVPLGKFVKLEPQSVDFLDISDPKAVLENVLRKFSTLTVDDIIEINYNDRSYRIRILEVKPESASNSICVIETDLVTDFAPPVGYVEPDYQALQQKQLEERQRLKKSGKFDVSAHQNGSMARRIEYASKLKESKLGKQKFTGEGQKLSGRTGSKEASAVNLSEIQISLEGEPAKLSLPDGQLFFGFPIVLPRSTTDGEVPSSKNVFKGEGQSLRKSNKRKGKSDHSSTKSKTPRSPDVIEID</sequence>
<dbReference type="Gene3D" id="2.40.40.50">
    <property type="entry name" value="Ubiquitin fusion degradation protein UFD1, N-terminal domain"/>
    <property type="match status" value="1"/>
</dbReference>
<evidence type="ECO:0000259" key="5">
    <source>
        <dbReference type="Pfam" id="PF03152"/>
    </source>
</evidence>
<dbReference type="GO" id="GO:0036503">
    <property type="term" value="P:ERAD pathway"/>
    <property type="evidence" value="ECO:0007669"/>
    <property type="project" value="TreeGrafter"/>
</dbReference>
<accession>A0A7H9HN74</accession>
<dbReference type="InterPro" id="IPR055418">
    <property type="entry name" value="UFD1_N2"/>
</dbReference>
<feature type="region of interest" description="Disordered" evidence="4">
    <location>
        <begin position="310"/>
        <end position="358"/>
    </location>
</feature>
<protein>
    <recommendedName>
        <fullName evidence="3">Ubiquitin fusion degradation protein 1</fullName>
    </recommendedName>
</protein>
<dbReference type="Pfam" id="PF24842">
    <property type="entry name" value="UFD1_N2"/>
    <property type="match status" value="1"/>
</dbReference>
<dbReference type="GO" id="GO:0031593">
    <property type="term" value="F:polyubiquitin modification-dependent protein binding"/>
    <property type="evidence" value="ECO:0007669"/>
    <property type="project" value="TreeGrafter"/>
</dbReference>
<feature type="domain" description="Ubiquitin fusion degradation protein UFD1 N-terminal subdomain 1" evidence="5">
    <location>
        <begin position="20"/>
        <end position="119"/>
    </location>
</feature>
<dbReference type="PANTHER" id="PTHR12555:SF13">
    <property type="entry name" value="UBIQUITIN RECOGNITION FACTOR IN ER-ASSOCIATED DEGRADATION PROTEIN 1"/>
    <property type="match status" value="1"/>
</dbReference>
<dbReference type="InterPro" id="IPR055417">
    <property type="entry name" value="UFD1_N1"/>
</dbReference>
<gene>
    <name evidence="7" type="ORF">HG537_0B01090</name>
</gene>
<comment type="similarity">
    <text evidence="1">Belongs to the UFD1 family.</text>
</comment>
<evidence type="ECO:0000256" key="3">
    <source>
        <dbReference type="ARBA" id="ARBA00074895"/>
    </source>
</evidence>
<dbReference type="InterPro" id="IPR004854">
    <property type="entry name" value="Ufd1-like"/>
</dbReference>
<evidence type="ECO:0000259" key="6">
    <source>
        <dbReference type="Pfam" id="PF24842"/>
    </source>
</evidence>
<dbReference type="GO" id="GO:0034098">
    <property type="term" value="C:VCP-NPL4-UFD1 AAA ATPase complex"/>
    <property type="evidence" value="ECO:0007669"/>
    <property type="project" value="TreeGrafter"/>
</dbReference>
<proteinExistence type="inferred from homology"/>
<evidence type="ECO:0000313" key="8">
    <source>
        <dbReference type="Proteomes" id="UP000510647"/>
    </source>
</evidence>
<keyword evidence="2" id="KW-0833">Ubl conjugation pathway</keyword>
<keyword evidence="8" id="KW-1185">Reference proteome</keyword>
<dbReference type="GO" id="GO:0006511">
    <property type="term" value="P:ubiquitin-dependent protein catabolic process"/>
    <property type="evidence" value="ECO:0007669"/>
    <property type="project" value="InterPro"/>
</dbReference>
<evidence type="ECO:0000256" key="2">
    <source>
        <dbReference type="ARBA" id="ARBA00022786"/>
    </source>
</evidence>